<dbReference type="Proteomes" id="UP001233999">
    <property type="component" value="Unassembled WGS sequence"/>
</dbReference>
<feature type="non-terminal residue" evidence="2">
    <location>
        <position position="63"/>
    </location>
</feature>
<sequence>TVYYDCSQQARREQAQKQQKMQQSKNKYDASTNLPQCTKSSPWLLVNTKKYRAKKRMIIVTGN</sequence>
<dbReference type="EMBL" id="JASPKZ010010685">
    <property type="protein sequence ID" value="KAJ9573698.1"/>
    <property type="molecule type" value="Genomic_DNA"/>
</dbReference>
<reference evidence="2" key="1">
    <citation type="journal article" date="2023" name="IScience">
        <title>Live-bearing cockroach genome reveals convergent evolutionary mechanisms linked to viviparity in insects and beyond.</title>
        <authorList>
            <person name="Fouks B."/>
            <person name="Harrison M.C."/>
            <person name="Mikhailova A.A."/>
            <person name="Marchal E."/>
            <person name="English S."/>
            <person name="Carruthers M."/>
            <person name="Jennings E.C."/>
            <person name="Chiamaka E.L."/>
            <person name="Frigard R.A."/>
            <person name="Pippel M."/>
            <person name="Attardo G.M."/>
            <person name="Benoit J.B."/>
            <person name="Bornberg-Bauer E."/>
            <person name="Tobe S.S."/>
        </authorList>
    </citation>
    <scope>NUCLEOTIDE SEQUENCE</scope>
    <source>
        <strain evidence="2">Stay&amp;Tobe</strain>
    </source>
</reference>
<gene>
    <name evidence="2" type="ORF">L9F63_008911</name>
</gene>
<evidence type="ECO:0000313" key="3">
    <source>
        <dbReference type="Proteomes" id="UP001233999"/>
    </source>
</evidence>
<feature type="non-terminal residue" evidence="2">
    <location>
        <position position="1"/>
    </location>
</feature>
<reference evidence="2" key="2">
    <citation type="submission" date="2023-05" db="EMBL/GenBank/DDBJ databases">
        <authorList>
            <person name="Fouks B."/>
        </authorList>
    </citation>
    <scope>NUCLEOTIDE SEQUENCE</scope>
    <source>
        <strain evidence="2">Stay&amp;Tobe</strain>
        <tissue evidence="2">Testes</tissue>
    </source>
</reference>
<dbReference type="AlphaFoldDB" id="A0AAD7Z569"/>
<keyword evidence="3" id="KW-1185">Reference proteome</keyword>
<name>A0AAD7Z569_DIPPU</name>
<evidence type="ECO:0000256" key="1">
    <source>
        <dbReference type="SAM" id="MobiDB-lite"/>
    </source>
</evidence>
<protein>
    <submittedName>
        <fullName evidence="2">Uncharacterized protein</fullName>
    </submittedName>
</protein>
<organism evidence="2 3">
    <name type="scientific">Diploptera punctata</name>
    <name type="common">Pacific beetle cockroach</name>
    <dbReference type="NCBI Taxonomy" id="6984"/>
    <lineage>
        <taxon>Eukaryota</taxon>
        <taxon>Metazoa</taxon>
        <taxon>Ecdysozoa</taxon>
        <taxon>Arthropoda</taxon>
        <taxon>Hexapoda</taxon>
        <taxon>Insecta</taxon>
        <taxon>Pterygota</taxon>
        <taxon>Neoptera</taxon>
        <taxon>Polyneoptera</taxon>
        <taxon>Dictyoptera</taxon>
        <taxon>Blattodea</taxon>
        <taxon>Blaberoidea</taxon>
        <taxon>Blaberidae</taxon>
        <taxon>Diplopterinae</taxon>
        <taxon>Diploptera</taxon>
    </lineage>
</organism>
<evidence type="ECO:0000313" key="2">
    <source>
        <dbReference type="EMBL" id="KAJ9573698.1"/>
    </source>
</evidence>
<feature type="region of interest" description="Disordered" evidence="1">
    <location>
        <begin position="1"/>
        <end position="34"/>
    </location>
</feature>
<proteinExistence type="predicted"/>
<accession>A0AAD7Z569</accession>
<comment type="caution">
    <text evidence="2">The sequence shown here is derived from an EMBL/GenBank/DDBJ whole genome shotgun (WGS) entry which is preliminary data.</text>
</comment>